<reference evidence="1 2" key="1">
    <citation type="submission" date="2019-09" db="EMBL/GenBank/DDBJ databases">
        <title>YIM 132180 draft genome.</title>
        <authorList>
            <person name="Zhang K."/>
        </authorList>
    </citation>
    <scope>NUCLEOTIDE SEQUENCE [LARGE SCALE GENOMIC DNA]</scope>
    <source>
        <strain evidence="1 2">YIM 132180</strain>
    </source>
</reference>
<keyword evidence="2" id="KW-1185">Reference proteome</keyword>
<proteinExistence type="predicted"/>
<sequence length="110" mass="11856">MTVLAFPKPSSRAAVSIDEGERLGIDALAFVASRDELVRRFLDVTGLEAGQIRTEAQKPTFLVGVLDFLLANENDVIEFAGVVNRAPREIGPLRNTLAVSVGMPGENYPS</sequence>
<organism evidence="1 2">
    <name type="scientific">Plantimonas leprariae</name>
    <dbReference type="NCBI Taxonomy" id="2615207"/>
    <lineage>
        <taxon>Bacteria</taxon>
        <taxon>Pseudomonadati</taxon>
        <taxon>Pseudomonadota</taxon>
        <taxon>Alphaproteobacteria</taxon>
        <taxon>Hyphomicrobiales</taxon>
        <taxon>Aurantimonadaceae</taxon>
        <taxon>Plantimonas</taxon>
    </lineage>
</organism>
<accession>A0A7V7PRH4</accession>
<name>A0A7V7PRH4_9HYPH</name>
<dbReference type="Proteomes" id="UP000432089">
    <property type="component" value="Unassembled WGS sequence"/>
</dbReference>
<dbReference type="EMBL" id="VZDO01000003">
    <property type="protein sequence ID" value="KAB0681312.1"/>
    <property type="molecule type" value="Genomic_DNA"/>
</dbReference>
<dbReference type="AlphaFoldDB" id="A0A7V7PRH4"/>
<protein>
    <submittedName>
        <fullName evidence="1">DUF3572 family protein</fullName>
    </submittedName>
</protein>
<evidence type="ECO:0000313" key="2">
    <source>
        <dbReference type="Proteomes" id="UP000432089"/>
    </source>
</evidence>
<dbReference type="RefSeq" id="WP_150968538.1">
    <property type="nucleotide sequence ID" value="NZ_VZDO01000003.1"/>
</dbReference>
<dbReference type="Pfam" id="PF12096">
    <property type="entry name" value="DUF3572"/>
    <property type="match status" value="1"/>
</dbReference>
<comment type="caution">
    <text evidence="1">The sequence shown here is derived from an EMBL/GenBank/DDBJ whole genome shotgun (WGS) entry which is preliminary data.</text>
</comment>
<gene>
    <name evidence="1" type="ORF">F6X38_05330</name>
</gene>
<evidence type="ECO:0000313" key="1">
    <source>
        <dbReference type="EMBL" id="KAB0681312.1"/>
    </source>
</evidence>
<dbReference type="InterPro" id="IPR021955">
    <property type="entry name" value="DUF3572"/>
</dbReference>